<comment type="caution">
    <text evidence="1">The sequence shown here is derived from an EMBL/GenBank/DDBJ whole genome shotgun (WGS) entry which is preliminary data.</text>
</comment>
<dbReference type="Gene3D" id="2.180.10.10">
    <property type="entry name" value="RHS repeat-associated core"/>
    <property type="match status" value="1"/>
</dbReference>
<reference evidence="1 2" key="1">
    <citation type="submission" date="2020-02" db="EMBL/GenBank/DDBJ databases">
        <title>Draft genome sequence of two Spirosoma agri KCTC 52727 and Spirosoma terrae KCTC 52035.</title>
        <authorList>
            <person name="Rojas J."/>
            <person name="Ambika Manirajan B."/>
            <person name="Suarez C."/>
            <person name="Ratering S."/>
            <person name="Schnell S."/>
        </authorList>
    </citation>
    <scope>NUCLEOTIDE SEQUENCE [LARGE SCALE GENOMIC DNA]</scope>
    <source>
        <strain evidence="1 2">KCTC 52035</strain>
    </source>
</reference>
<dbReference type="PROSITE" id="PS51257">
    <property type="entry name" value="PROKAR_LIPOPROTEIN"/>
    <property type="match status" value="1"/>
</dbReference>
<evidence type="ECO:0000313" key="2">
    <source>
        <dbReference type="Proteomes" id="UP000474175"/>
    </source>
</evidence>
<organism evidence="1 2">
    <name type="scientific">Spirosoma terrae</name>
    <dbReference type="NCBI Taxonomy" id="1968276"/>
    <lineage>
        <taxon>Bacteria</taxon>
        <taxon>Pseudomonadati</taxon>
        <taxon>Bacteroidota</taxon>
        <taxon>Cytophagia</taxon>
        <taxon>Cytophagales</taxon>
        <taxon>Cytophagaceae</taxon>
        <taxon>Spirosoma</taxon>
    </lineage>
</organism>
<sequence length="309" mass="34449">MKRFDFIFYLTILSLAGWLTGCSEQRVIDPNPGTPTRYRVNTITQELPDNVAKVSVLRYDAQGRLSTIKTYQTPDSTVAEVMNSVYLYDAQNRLTQLRRERIPYPRSQSGPNNAVEQYIYLYNESGLVSQIQYINGLSWSYTYDANKQLVSSSGGYSHPRFSIQGAIQYTFTGKNLTKTTGGTGIRYQGMPSGMSSDFPGITSATYTHDDKINPFYGTSVIPSALSGFVNILYGPTTPNALFGGTDNVLTLSQNNVLSETPEASTRETITYQYQYNTANLPTLRIKTITAPAPNGTVTKETVRFEYESY</sequence>
<accession>A0A6L9LMQ8</accession>
<evidence type="ECO:0000313" key="1">
    <source>
        <dbReference type="EMBL" id="NDU98179.1"/>
    </source>
</evidence>
<dbReference type="AlphaFoldDB" id="A0A6L9LMQ8"/>
<protein>
    <recommendedName>
        <fullName evidence="3">RHS repeat protein</fullName>
    </recommendedName>
</protein>
<name>A0A6L9LMQ8_9BACT</name>
<keyword evidence="2" id="KW-1185">Reference proteome</keyword>
<dbReference type="EMBL" id="JAAFZH010000015">
    <property type="protein sequence ID" value="NDU98179.1"/>
    <property type="molecule type" value="Genomic_DNA"/>
</dbReference>
<gene>
    <name evidence="1" type="ORF">GK108_25065</name>
</gene>
<proteinExistence type="predicted"/>
<dbReference type="Proteomes" id="UP000474175">
    <property type="component" value="Unassembled WGS sequence"/>
</dbReference>
<evidence type="ECO:0008006" key="3">
    <source>
        <dbReference type="Google" id="ProtNLM"/>
    </source>
</evidence>
<dbReference type="RefSeq" id="WP_163954313.1">
    <property type="nucleotide sequence ID" value="NZ_JAAFZH010000015.1"/>
</dbReference>